<proteinExistence type="predicted"/>
<dbReference type="Proteomes" id="UP000249842">
    <property type="component" value="Unassembled WGS sequence"/>
</dbReference>
<dbReference type="Pfam" id="PF04248">
    <property type="entry name" value="NTP_transf_9"/>
    <property type="match status" value="1"/>
</dbReference>
<feature type="region of interest" description="Disordered" evidence="1">
    <location>
        <begin position="144"/>
        <end position="170"/>
    </location>
</feature>
<protein>
    <submittedName>
        <fullName evidence="3">DUF427 domain-containing protein</fullName>
    </submittedName>
</protein>
<dbReference type="EMBL" id="QFYP01000001">
    <property type="protein sequence ID" value="RAK60036.1"/>
    <property type="molecule type" value="Genomic_DNA"/>
</dbReference>
<dbReference type="Gene3D" id="2.170.150.40">
    <property type="entry name" value="Domain of unknown function (DUF427)"/>
    <property type="match status" value="1"/>
</dbReference>
<comment type="caution">
    <text evidence="3">The sequence shown here is derived from an EMBL/GenBank/DDBJ whole genome shotgun (WGS) entry which is preliminary data.</text>
</comment>
<sequence>MLIPGPDHPITLKTAKKRWRAFFNGHVIADTNDALILQEANYPPVVYFPREDVAMEYMARTDRTTHCPYKGDAAYYTLVMDGKIAENAVWTYEEPFESMDPITARLAFYADQVEVYDVDDAAVNPRHDEDLAARAEIDEVVQHTDAGDGTSQGPHWTPNVEVPAEEGGLR</sequence>
<feature type="domain" description="DUF427" evidence="2">
    <location>
        <begin position="20"/>
        <end position="110"/>
    </location>
</feature>
<dbReference type="AlphaFoldDB" id="A0A328B298"/>
<dbReference type="PANTHER" id="PTHR34310">
    <property type="entry name" value="DUF427 DOMAIN PROTEIN (AFU_ORTHOLOGUE AFUA_3G02220)"/>
    <property type="match status" value="1"/>
</dbReference>
<evidence type="ECO:0000259" key="2">
    <source>
        <dbReference type="Pfam" id="PF04248"/>
    </source>
</evidence>
<evidence type="ECO:0000313" key="3">
    <source>
        <dbReference type="EMBL" id="RAK60036.1"/>
    </source>
</evidence>
<accession>A0A328B298</accession>
<dbReference type="OrthoDB" id="9815163at2"/>
<name>A0A328B298_9CAUL</name>
<dbReference type="RefSeq" id="WP_111457329.1">
    <property type="nucleotide sequence ID" value="NZ_QFYP01000001.1"/>
</dbReference>
<organism evidence="3 4">
    <name type="scientific">Phenylobacterium hankyongense</name>
    <dbReference type="NCBI Taxonomy" id="1813876"/>
    <lineage>
        <taxon>Bacteria</taxon>
        <taxon>Pseudomonadati</taxon>
        <taxon>Pseudomonadota</taxon>
        <taxon>Alphaproteobacteria</taxon>
        <taxon>Caulobacterales</taxon>
        <taxon>Caulobacteraceae</taxon>
        <taxon>Phenylobacterium</taxon>
    </lineage>
</organism>
<dbReference type="PANTHER" id="PTHR34310:SF9">
    <property type="entry name" value="BLR5716 PROTEIN"/>
    <property type="match status" value="1"/>
</dbReference>
<dbReference type="InterPro" id="IPR038694">
    <property type="entry name" value="DUF427_sf"/>
</dbReference>
<reference evidence="4" key="1">
    <citation type="submission" date="2018-05" db="EMBL/GenBank/DDBJ databases">
        <authorList>
            <person name="Li X."/>
        </authorList>
    </citation>
    <scope>NUCLEOTIDE SEQUENCE [LARGE SCALE GENOMIC DNA]</scope>
    <source>
        <strain evidence="4">HKS-05</strain>
    </source>
</reference>
<evidence type="ECO:0000313" key="4">
    <source>
        <dbReference type="Proteomes" id="UP000249842"/>
    </source>
</evidence>
<keyword evidence="4" id="KW-1185">Reference proteome</keyword>
<evidence type="ECO:0000256" key="1">
    <source>
        <dbReference type="SAM" id="MobiDB-lite"/>
    </source>
</evidence>
<gene>
    <name evidence="3" type="ORF">DJ021_09580</name>
</gene>
<dbReference type="InterPro" id="IPR007361">
    <property type="entry name" value="DUF427"/>
</dbReference>